<feature type="chain" id="PRO_5016938272" description="Phosphate-selective porin" evidence="1">
    <location>
        <begin position="19"/>
        <end position="389"/>
    </location>
</feature>
<dbReference type="InterPro" id="IPR010870">
    <property type="entry name" value="Porin_O/P"/>
</dbReference>
<dbReference type="Proteomes" id="UP000255024">
    <property type="component" value="Unassembled WGS sequence"/>
</dbReference>
<evidence type="ECO:0000313" key="3">
    <source>
        <dbReference type="Proteomes" id="UP000255024"/>
    </source>
</evidence>
<evidence type="ECO:0008006" key="4">
    <source>
        <dbReference type="Google" id="ProtNLM"/>
    </source>
</evidence>
<keyword evidence="1" id="KW-0732">Signal</keyword>
<protein>
    <recommendedName>
        <fullName evidence="4">Phosphate-selective porin</fullName>
    </recommendedName>
</protein>
<reference evidence="2 3" key="1">
    <citation type="submission" date="2018-06" db="EMBL/GenBank/DDBJ databases">
        <authorList>
            <consortium name="Pathogen Informatics"/>
            <person name="Doyle S."/>
        </authorList>
    </citation>
    <scope>NUCLEOTIDE SEQUENCE [LARGE SCALE GENOMIC DNA]</scope>
    <source>
        <strain evidence="2 3">NCTC11179</strain>
    </source>
</reference>
<evidence type="ECO:0000313" key="2">
    <source>
        <dbReference type="EMBL" id="STZ70240.1"/>
    </source>
</evidence>
<evidence type="ECO:0000256" key="1">
    <source>
        <dbReference type="SAM" id="SignalP"/>
    </source>
</evidence>
<dbReference type="AlphaFoldDB" id="A0A378U6X9"/>
<proteinExistence type="predicted"/>
<feature type="signal peptide" evidence="1">
    <location>
        <begin position="1"/>
        <end position="18"/>
    </location>
</feature>
<gene>
    <name evidence="2" type="ORF">NCTC11179_03773</name>
</gene>
<dbReference type="EMBL" id="UGQL01000002">
    <property type="protein sequence ID" value="STZ70240.1"/>
    <property type="molecule type" value="Genomic_DNA"/>
</dbReference>
<keyword evidence="3" id="KW-1185">Reference proteome</keyword>
<accession>A0A378U6X9</accession>
<organism evidence="2 3">
    <name type="scientific">Myroides odoratus</name>
    <name type="common">Flavobacterium odoratum</name>
    <dbReference type="NCBI Taxonomy" id="256"/>
    <lineage>
        <taxon>Bacteria</taxon>
        <taxon>Pseudomonadati</taxon>
        <taxon>Bacteroidota</taxon>
        <taxon>Flavobacteriia</taxon>
        <taxon>Flavobacteriales</taxon>
        <taxon>Flavobacteriaceae</taxon>
        <taxon>Myroides</taxon>
    </lineage>
</organism>
<sequence>MKRLVSLVLVGMSTFAFGQQMSVNDSLYNPLIPVNKQNLLKDFDLVFLMRYGLDSYVEKAKPTTSHFDGNELRIDISAKVHDRVGFRFRNRMTAAPTTGTLDHVNSTIDIAFIDVKATDKVNFTIGKLSSDWGGYEYDLNPIEVLAYNDILDHAENYMVGFGVGYKVTTKHRFNVQILNTSANKLKQEGTIAIPQGLEESKTPLAFVGNWRGSFWNDQFQTSYSYSYFSQAKNKGMYYIALGNKYQHKNLTWMYDFQYSHDALDKRGIISSMFQEEKPVMAEDVSYMDHWTRVDYQVYTKLYLSLTLMTSNAYAQHHVAGETENNHIRTSYGVSPMVQYRPFKNLNLRFYAAYISRWYQYSSYAREALGQVNSSTGRISIGFISPLQVL</sequence>
<dbReference type="RefSeq" id="WP_115092774.1">
    <property type="nucleotide sequence ID" value="NZ_CP068107.1"/>
</dbReference>
<name>A0A378U6X9_MYROD</name>
<dbReference type="Pfam" id="PF07396">
    <property type="entry name" value="Porin_O_P"/>
    <property type="match status" value="1"/>
</dbReference>